<dbReference type="AlphaFoldDB" id="Q6NKK1"/>
<evidence type="ECO:0000313" key="2">
    <source>
        <dbReference type="Proteomes" id="UP000002198"/>
    </source>
</evidence>
<organism evidence="1 2">
    <name type="scientific">Corynebacterium diphtheriae (strain ATCC 700971 / NCTC 13129 / Biotype gravis)</name>
    <dbReference type="NCBI Taxonomy" id="257309"/>
    <lineage>
        <taxon>Bacteria</taxon>
        <taxon>Bacillati</taxon>
        <taxon>Actinomycetota</taxon>
        <taxon>Actinomycetes</taxon>
        <taxon>Mycobacteriales</taxon>
        <taxon>Corynebacteriaceae</taxon>
        <taxon>Corynebacterium</taxon>
    </lineage>
</organism>
<reference evidence="1 2" key="1">
    <citation type="journal article" date="2003" name="Nucleic Acids Res.">
        <title>The complete genome sequence and analysis of Corynebacterium diphtheriae NCTC13129.</title>
        <authorList>
            <person name="Cerdeno-Tarraga A.M."/>
            <person name="Efstratiou A."/>
            <person name="Dover L.G."/>
            <person name="Holden M.T.G."/>
            <person name="Pallen M."/>
            <person name="Bentley S.D."/>
            <person name="Besra G.S."/>
            <person name="Churcher C."/>
            <person name="James K.D."/>
            <person name="De Zoysa A."/>
            <person name="Chillingworth T."/>
            <person name="Cronin A."/>
            <person name="Dowd L."/>
            <person name="Feltwell T."/>
            <person name="Hamlin N."/>
            <person name="Holroyd S."/>
            <person name="Jagels K."/>
            <person name="Moule S."/>
            <person name="Quail M.A."/>
            <person name="Rabbinowitsch E."/>
            <person name="Rutherford K."/>
            <person name="Thomson N.R."/>
            <person name="Unwin L."/>
            <person name="Whitehead S."/>
            <person name="Barrell B.G.Parkhill.J."/>
        </authorList>
    </citation>
    <scope>NUCLEOTIDE SEQUENCE [LARGE SCALE GENOMIC DNA]</scope>
    <source>
        <strain evidence="2">ATCC 700971 / NCTC 13129 / Biotype gravis</strain>
    </source>
</reference>
<keyword evidence="2" id="KW-1185">Reference proteome</keyword>
<accession>Q6NKK1</accession>
<gene>
    <name evidence="1" type="ordered locus">DIP0017</name>
</gene>
<evidence type="ECO:0000313" key="1">
    <source>
        <dbReference type="EMBL" id="CAE48528.1"/>
    </source>
</evidence>
<dbReference type="EMBL" id="BX248354">
    <property type="protein sequence ID" value="CAE48528.1"/>
    <property type="molecule type" value="Genomic_DNA"/>
</dbReference>
<protein>
    <submittedName>
        <fullName evidence="1">Uncharacterized protein</fullName>
    </submittedName>
</protein>
<dbReference type="Proteomes" id="UP000002198">
    <property type="component" value="Chromosome"/>
</dbReference>
<sequence>MRGHRTRLRFAEPEGCHEAFAGHLGKNNSCRRHRDHAYRELADFGVKRRANAQG</sequence>
<dbReference type="HOGENOM" id="CLU_3042406_0_0_11"/>
<name>Q6NKK1_CORDI</name>
<dbReference type="KEGG" id="cdi:DIP0017"/>
<proteinExistence type="predicted"/>